<feature type="compositionally biased region" description="Acidic residues" evidence="1">
    <location>
        <begin position="145"/>
        <end position="165"/>
    </location>
</feature>
<comment type="caution">
    <text evidence="2">The sequence shown here is derived from an EMBL/GenBank/DDBJ whole genome shotgun (WGS) entry which is preliminary data.</text>
</comment>
<reference evidence="2 3" key="1">
    <citation type="submission" date="2015-03" db="EMBL/GenBank/DDBJ databases">
        <authorList>
            <person name="Morales-Cruz A."/>
            <person name="Amrine K.C."/>
            <person name="Cantu D."/>
        </authorList>
    </citation>
    <scope>NUCLEOTIDE SEQUENCE [LARGE SCALE GENOMIC DNA]</scope>
    <source>
        <strain evidence="2">DS831</strain>
    </source>
</reference>
<name>A0A0G2E2H4_9PEZI</name>
<evidence type="ECO:0000313" key="2">
    <source>
        <dbReference type="EMBL" id="KKY16929.1"/>
    </source>
</evidence>
<evidence type="ECO:0000256" key="1">
    <source>
        <dbReference type="SAM" id="MobiDB-lite"/>
    </source>
</evidence>
<feature type="compositionally biased region" description="Basic and acidic residues" evidence="1">
    <location>
        <begin position="324"/>
        <end position="336"/>
    </location>
</feature>
<sequence>MDTEGLRQRESDERLTRRSIKILDLEGKIEELELWKAGSQATIDQTGEEPGSHHPSTDIFMDEVSIRLADEEIRNIRDAIERLRAGLGTESEDDDDSEDEDHEDDDENEEDQETDEEDHGTEEEDHETEEDHEDDNEVEKSNHETEEEDRNIECDHEMEDADAPEGENRDTVEESPPPQSHSISAPTEDRQQERAETLSLPELEYIDLMVDMPLNSDSTEGDHPNHCYLPAELPALTTFLHDAIEALRDKMERYQLLGDLVREMAKRNPGVVPWDRVSTEEIRALVELRKCLDWDVDAVRELRRSVEALPETRLVQSLRDKVVGRGGEQEADREVEQEVEQEVAQDVGEEFEQDWKRTLRRVEEEVGEEVEDEGNEEGGQGGEDKDDEGPDDGKGSGHGEDSIDSSDTVE</sequence>
<reference evidence="2 3" key="2">
    <citation type="submission" date="2015-05" db="EMBL/GenBank/DDBJ databases">
        <title>Distinctive expansion of gene families associated with plant cell wall degradation and secondary metabolism in the genomes of grapevine trunk pathogens.</title>
        <authorList>
            <person name="Lawrence D.P."/>
            <person name="Travadon R."/>
            <person name="Rolshausen P.E."/>
            <person name="Baumgartner K."/>
        </authorList>
    </citation>
    <scope>NUCLEOTIDE SEQUENCE [LARGE SCALE GENOMIC DNA]</scope>
    <source>
        <strain evidence="2">DS831</strain>
    </source>
</reference>
<feature type="compositionally biased region" description="Acidic residues" evidence="1">
    <location>
        <begin position="337"/>
        <end position="352"/>
    </location>
</feature>
<feature type="compositionally biased region" description="Acidic residues" evidence="1">
    <location>
        <begin position="365"/>
        <end position="376"/>
    </location>
</feature>
<evidence type="ECO:0000313" key="3">
    <source>
        <dbReference type="Proteomes" id="UP000034182"/>
    </source>
</evidence>
<organism evidence="2 3">
    <name type="scientific">Diplodia seriata</name>
    <dbReference type="NCBI Taxonomy" id="420778"/>
    <lineage>
        <taxon>Eukaryota</taxon>
        <taxon>Fungi</taxon>
        <taxon>Dikarya</taxon>
        <taxon>Ascomycota</taxon>
        <taxon>Pezizomycotina</taxon>
        <taxon>Dothideomycetes</taxon>
        <taxon>Dothideomycetes incertae sedis</taxon>
        <taxon>Botryosphaeriales</taxon>
        <taxon>Botryosphaeriaceae</taxon>
        <taxon>Diplodia</taxon>
    </lineage>
</organism>
<feature type="region of interest" description="Disordered" evidence="1">
    <location>
        <begin position="324"/>
        <end position="410"/>
    </location>
</feature>
<proteinExistence type="predicted"/>
<dbReference type="EMBL" id="LAQI01000161">
    <property type="protein sequence ID" value="KKY16929.1"/>
    <property type="molecule type" value="Genomic_DNA"/>
</dbReference>
<gene>
    <name evidence="2" type="ORF">UCDDS831_g06662</name>
</gene>
<feature type="compositionally biased region" description="Basic and acidic residues" evidence="1">
    <location>
        <begin position="353"/>
        <end position="364"/>
    </location>
</feature>
<dbReference type="Proteomes" id="UP000034182">
    <property type="component" value="Unassembled WGS sequence"/>
</dbReference>
<accession>A0A0G2E2H4</accession>
<feature type="compositionally biased region" description="Basic and acidic residues" evidence="1">
    <location>
        <begin position="391"/>
        <end position="401"/>
    </location>
</feature>
<feature type="region of interest" description="Disordered" evidence="1">
    <location>
        <begin position="40"/>
        <end position="59"/>
    </location>
</feature>
<feature type="region of interest" description="Disordered" evidence="1">
    <location>
        <begin position="84"/>
        <end position="195"/>
    </location>
</feature>
<protein>
    <submittedName>
        <fullName evidence="2">Uncharacterized protein</fullName>
    </submittedName>
</protein>
<dbReference type="AlphaFoldDB" id="A0A0G2E2H4"/>
<feature type="compositionally biased region" description="Acidic residues" evidence="1">
    <location>
        <begin position="90"/>
        <end position="137"/>
    </location>
</feature>